<evidence type="ECO:0008006" key="4">
    <source>
        <dbReference type="Google" id="ProtNLM"/>
    </source>
</evidence>
<evidence type="ECO:0000313" key="3">
    <source>
        <dbReference type="Proteomes" id="UP001190700"/>
    </source>
</evidence>
<dbReference type="Gene3D" id="2.60.120.620">
    <property type="entry name" value="q2cbj1_9rhob like domain"/>
    <property type="match status" value="1"/>
</dbReference>
<proteinExistence type="predicted"/>
<evidence type="ECO:0000313" key="2">
    <source>
        <dbReference type="EMBL" id="KAK3267595.1"/>
    </source>
</evidence>
<dbReference type="EMBL" id="LGRX02012318">
    <property type="protein sequence ID" value="KAK3267595.1"/>
    <property type="molecule type" value="Genomic_DNA"/>
</dbReference>
<gene>
    <name evidence="2" type="ORF">CYMTET_23859</name>
</gene>
<accession>A0AAE0FX90</accession>
<organism evidence="2 3">
    <name type="scientific">Cymbomonas tetramitiformis</name>
    <dbReference type="NCBI Taxonomy" id="36881"/>
    <lineage>
        <taxon>Eukaryota</taxon>
        <taxon>Viridiplantae</taxon>
        <taxon>Chlorophyta</taxon>
        <taxon>Pyramimonadophyceae</taxon>
        <taxon>Pyramimonadales</taxon>
        <taxon>Pyramimonadaceae</taxon>
        <taxon>Cymbomonas</taxon>
    </lineage>
</organism>
<comment type="caution">
    <text evidence="2">The sequence shown here is derived from an EMBL/GenBank/DDBJ whole genome shotgun (WGS) entry which is preliminary data.</text>
</comment>
<evidence type="ECO:0000256" key="1">
    <source>
        <dbReference type="SAM" id="MobiDB-lite"/>
    </source>
</evidence>
<keyword evidence="3" id="KW-1185">Reference proteome</keyword>
<sequence>MSVASYPSSFGQFVSDNDAARTQSEVTLASLPGDSAACRKTVTFDHLAYTLERIANATVADYPYPHLVIQDVFEPRLYQCMLQELPKKNAGYKRLFPGVERYEIALSRKVPDPKKAKKGKVAALPDPGPFWKSFSQVFGSRAITSAYLRKLHATVALRDPHIFSYQKRLYWNMALSRDMTGYAIGPHTDSRGKVVTVLYYLPKNNSAPKDAGTCVVRSKSGKTQLESSDEQSWEDPDFEIVRKADFTPNTVFVFSPCASSWHAVQRISQPFVRDTIQSFIQAPAGYKRKKNRCPAPRLVEREQAEPQQKMTEPLAGYQWPRTS</sequence>
<name>A0AAE0FX90_9CHLO</name>
<feature type="region of interest" description="Disordered" evidence="1">
    <location>
        <begin position="286"/>
        <end position="323"/>
    </location>
</feature>
<protein>
    <recommendedName>
        <fullName evidence="4">Fe2OG dioxygenase domain-containing protein</fullName>
    </recommendedName>
</protein>
<reference evidence="2 3" key="1">
    <citation type="journal article" date="2015" name="Genome Biol. Evol.">
        <title>Comparative Genomics of a Bacterivorous Green Alga Reveals Evolutionary Causalities and Consequences of Phago-Mixotrophic Mode of Nutrition.</title>
        <authorList>
            <person name="Burns J.A."/>
            <person name="Paasch A."/>
            <person name="Narechania A."/>
            <person name="Kim E."/>
        </authorList>
    </citation>
    <scope>NUCLEOTIDE SEQUENCE [LARGE SCALE GENOMIC DNA]</scope>
    <source>
        <strain evidence="2 3">PLY_AMNH</strain>
    </source>
</reference>
<dbReference type="AlphaFoldDB" id="A0AAE0FX90"/>
<dbReference type="Proteomes" id="UP001190700">
    <property type="component" value="Unassembled WGS sequence"/>
</dbReference>